<proteinExistence type="evidence at transcript level"/>
<dbReference type="Gene3D" id="2.70.170.10">
    <property type="entry name" value="Neurotransmitter-gated ion-channel ligand-binding domain"/>
    <property type="match status" value="1"/>
</dbReference>
<evidence type="ECO:0000256" key="1">
    <source>
        <dbReference type="SAM" id="SignalP"/>
    </source>
</evidence>
<sequence length="95" mass="10635">MWPGVLKLLVLLTFLLHPSRCTQGKVNYREKEKEVLDNILGGYDARIRPSGENATDGPAIVRVNLFVRSIATISDIKMMGPRLSASTYLFEVSQK</sequence>
<dbReference type="KEGG" id="acer:107995477"/>
<dbReference type="GO" id="GO:0005230">
    <property type="term" value="F:extracellular ligand-gated monoatomic ion channel activity"/>
    <property type="evidence" value="ECO:0007669"/>
    <property type="project" value="InterPro"/>
</dbReference>
<evidence type="ECO:0000313" key="2">
    <source>
        <dbReference type="EMBL" id="AEY56887.1"/>
    </source>
</evidence>
<dbReference type="EMBL" id="JR036044">
    <property type="protein sequence ID" value="AEY56887.1"/>
    <property type="molecule type" value="mRNA"/>
</dbReference>
<name>V9I8A7_APICE</name>
<feature type="signal peptide" evidence="1">
    <location>
        <begin position="1"/>
        <end position="21"/>
    </location>
</feature>
<dbReference type="GO" id="GO:0016020">
    <property type="term" value="C:membrane"/>
    <property type="evidence" value="ECO:0007669"/>
    <property type="project" value="InterPro"/>
</dbReference>
<feature type="chain" id="PRO_5004777108" evidence="1">
    <location>
        <begin position="22"/>
        <end position="95"/>
    </location>
</feature>
<accession>V9I8A7</accession>
<protein>
    <submittedName>
        <fullName evidence="2">Glutamate-gated chloride channel</fullName>
    </submittedName>
</protein>
<gene>
    <name evidence="2" type="ORF">ACCB00079.7</name>
</gene>
<reference evidence="2" key="1">
    <citation type="submission" date="2011-11" db="EMBL/GenBank/DDBJ databases">
        <title>Decoding the brain transcriptome of the Eastern honeybee (Apis cerana) based on pyrosequencing.</title>
        <authorList>
            <person name="Sun L."/>
            <person name="Zheng H."/>
            <person name="Wang Y."/>
            <person name="Xie X."/>
            <person name="Zhu Y."/>
            <person name="Gu W."/>
            <person name="Wang S."/>
        </authorList>
    </citation>
    <scope>NUCLEOTIDE SEQUENCE</scope>
    <source>
        <tissue evidence="2">Brain</tissue>
    </source>
</reference>
<dbReference type="AlphaFoldDB" id="V9I8A7"/>
<dbReference type="SUPFAM" id="SSF63712">
    <property type="entry name" value="Nicotinic receptor ligand binding domain-like"/>
    <property type="match status" value="1"/>
</dbReference>
<organism evidence="2">
    <name type="scientific">Apis cerana</name>
    <name type="common">Indian honeybee</name>
    <dbReference type="NCBI Taxonomy" id="7461"/>
    <lineage>
        <taxon>Eukaryota</taxon>
        <taxon>Metazoa</taxon>
        <taxon>Ecdysozoa</taxon>
        <taxon>Arthropoda</taxon>
        <taxon>Hexapoda</taxon>
        <taxon>Insecta</taxon>
        <taxon>Pterygota</taxon>
        <taxon>Neoptera</taxon>
        <taxon>Endopterygota</taxon>
        <taxon>Hymenoptera</taxon>
        <taxon>Apocrita</taxon>
        <taxon>Aculeata</taxon>
        <taxon>Apoidea</taxon>
        <taxon>Anthophila</taxon>
        <taxon>Apidae</taxon>
        <taxon>Apis</taxon>
    </lineage>
</organism>
<dbReference type="InterPro" id="IPR036734">
    <property type="entry name" value="Neur_chan_lig-bd_sf"/>
</dbReference>
<keyword evidence="1" id="KW-0732">Signal</keyword>